<feature type="transmembrane region" description="Helical" evidence="1">
    <location>
        <begin position="65"/>
        <end position="93"/>
    </location>
</feature>
<keyword evidence="3" id="KW-1185">Reference proteome</keyword>
<dbReference type="EMBL" id="CP142737">
    <property type="protein sequence ID" value="WUR05174.1"/>
    <property type="molecule type" value="Genomic_DNA"/>
</dbReference>
<sequence length="111" mass="13009">MHCSILLNSDISMRNVFFKNTISPLGFIILNITIVIFSIINDIFLYRISKKKKSGFMRDLRCSLFIAYCHLFRYLLMMLTMTGNVYIIGSYIISRFISTLITRKKEVEECC</sequence>
<feature type="transmembrane region" description="Helical" evidence="1">
    <location>
        <begin position="22"/>
        <end position="44"/>
    </location>
</feature>
<dbReference type="AlphaFoldDB" id="A0AAX4JGT5"/>
<keyword evidence="1" id="KW-1133">Transmembrane helix</keyword>
<keyword evidence="1" id="KW-0812">Transmembrane</keyword>
<keyword evidence="1" id="KW-0472">Membrane</keyword>
<evidence type="ECO:0000313" key="2">
    <source>
        <dbReference type="EMBL" id="WUR05174.1"/>
    </source>
</evidence>
<evidence type="ECO:0000313" key="3">
    <source>
        <dbReference type="Proteomes" id="UP001334084"/>
    </source>
</evidence>
<dbReference type="RefSeq" id="XP_065331319.1">
    <property type="nucleotide sequence ID" value="XM_065475247.1"/>
</dbReference>
<name>A0AAX4JGT5_9MICR</name>
<organism evidence="2 3">
    <name type="scientific">Vairimorpha necatrix</name>
    <dbReference type="NCBI Taxonomy" id="6039"/>
    <lineage>
        <taxon>Eukaryota</taxon>
        <taxon>Fungi</taxon>
        <taxon>Fungi incertae sedis</taxon>
        <taxon>Microsporidia</taxon>
        <taxon>Nosematidae</taxon>
        <taxon>Vairimorpha</taxon>
    </lineage>
</organism>
<gene>
    <name evidence="2" type="ORF">VNE69_12159</name>
</gene>
<dbReference type="Proteomes" id="UP001334084">
    <property type="component" value="Chromosome 12"/>
</dbReference>
<protein>
    <submittedName>
        <fullName evidence="2">Membrane protein</fullName>
    </submittedName>
</protein>
<proteinExistence type="predicted"/>
<reference evidence="2" key="1">
    <citation type="journal article" date="2024" name="BMC Genomics">
        <title>Functional annotation of a divergent genome using sequence and structure-based similarity.</title>
        <authorList>
            <person name="Svedberg D."/>
            <person name="Winiger R.R."/>
            <person name="Berg A."/>
            <person name="Sharma H."/>
            <person name="Tellgren-Roth C."/>
            <person name="Debrunner-Vossbrinck B.A."/>
            <person name="Vossbrinck C.R."/>
            <person name="Barandun J."/>
        </authorList>
    </citation>
    <scope>NUCLEOTIDE SEQUENCE</scope>
    <source>
        <strain evidence="2">Illinois isolate</strain>
    </source>
</reference>
<accession>A0AAX4JGT5</accession>
<evidence type="ECO:0000256" key="1">
    <source>
        <dbReference type="SAM" id="Phobius"/>
    </source>
</evidence>
<dbReference type="KEGG" id="vnx:VNE69_12159"/>
<dbReference type="GeneID" id="90543021"/>